<name>A0A2G1BP44_9FLAO</name>
<feature type="non-terminal residue" evidence="1">
    <location>
        <position position="114"/>
    </location>
</feature>
<comment type="caution">
    <text evidence="1">The sequence shown here is derived from an EMBL/GenBank/DDBJ whole genome shotgun (WGS) entry which is preliminary data.</text>
</comment>
<evidence type="ECO:0000313" key="1">
    <source>
        <dbReference type="EMBL" id="PHN95778.1"/>
    </source>
</evidence>
<dbReference type="RefSeq" id="WP_237271049.1">
    <property type="nucleotide sequence ID" value="NZ_PDUU01001093.1"/>
</dbReference>
<proteinExistence type="predicted"/>
<organism evidence="1 2">
    <name type="scientific">Tenacibaculum discolor</name>
    <dbReference type="NCBI Taxonomy" id="361581"/>
    <lineage>
        <taxon>Bacteria</taxon>
        <taxon>Pseudomonadati</taxon>
        <taxon>Bacteroidota</taxon>
        <taxon>Flavobacteriia</taxon>
        <taxon>Flavobacteriales</taxon>
        <taxon>Flavobacteriaceae</taxon>
        <taxon>Tenacibaculum</taxon>
    </lineage>
</organism>
<reference evidence="1 2" key="1">
    <citation type="journal article" date="2016" name="Nat. Commun.">
        <title>Microbial interactions lead to rapid micro-scale successions on model marine particles.</title>
        <authorList>
            <person name="Datta M.S."/>
            <person name="Sliwerska E."/>
            <person name="Gore J."/>
            <person name="Polz M.F."/>
            <person name="Cordero O.X."/>
        </authorList>
    </citation>
    <scope>NUCLEOTIDE SEQUENCE [LARGE SCALE GENOMIC DNA]</scope>
    <source>
        <strain evidence="1 2">4G03</strain>
    </source>
</reference>
<protein>
    <submittedName>
        <fullName evidence="1">Uncharacterized protein</fullName>
    </submittedName>
</protein>
<feature type="non-terminal residue" evidence="1">
    <location>
        <position position="1"/>
    </location>
</feature>
<sequence length="114" mass="12193">ALSEKAREALVGLGNVKASPPERAAAYAIASLLSEDSEIPARASTTIGYALDAAGSFGKEAFEVTVDAVKTDASLISERFNSVTLANWKLWPEQPPSWVLENWTTLKDALLAED</sequence>
<evidence type="ECO:0000313" key="2">
    <source>
        <dbReference type="Proteomes" id="UP000222163"/>
    </source>
</evidence>
<gene>
    <name evidence="1" type="ORF">CSC81_18725</name>
</gene>
<accession>A0A2G1BP44</accession>
<dbReference type="Proteomes" id="UP000222163">
    <property type="component" value="Unassembled WGS sequence"/>
</dbReference>
<dbReference type="EMBL" id="PDUU01001093">
    <property type="protein sequence ID" value="PHN95778.1"/>
    <property type="molecule type" value="Genomic_DNA"/>
</dbReference>
<dbReference type="AlphaFoldDB" id="A0A2G1BP44"/>